<dbReference type="GeneID" id="9225226"/>
<evidence type="ECO:0000313" key="3">
    <source>
        <dbReference type="Proteomes" id="UP000002035"/>
    </source>
</evidence>
<dbReference type="OrthoDB" id="1896086at2759"/>
<feature type="compositionally biased region" description="Polar residues" evidence="1">
    <location>
        <begin position="41"/>
        <end position="59"/>
    </location>
</feature>
<protein>
    <submittedName>
        <fullName evidence="2">Uncharacterized protein</fullName>
    </submittedName>
</protein>
<feature type="compositionally biased region" description="Basic and acidic residues" evidence="1">
    <location>
        <begin position="11"/>
        <end position="24"/>
    </location>
</feature>
<dbReference type="RefSeq" id="XP_002843720.1">
    <property type="nucleotide sequence ID" value="XM_002843674.1"/>
</dbReference>
<keyword evidence="3" id="KW-1185">Reference proteome</keyword>
<dbReference type="Proteomes" id="UP000002035">
    <property type="component" value="Unassembled WGS sequence"/>
</dbReference>
<feature type="region of interest" description="Disordered" evidence="1">
    <location>
        <begin position="1"/>
        <end position="73"/>
    </location>
</feature>
<accession>C5FYT6</accession>
<sequence length="175" mass="19569">MFCSDAVKQGVQDKDSRSISRDYIHGPSGMNIPFNEKECNDQMNSISDNCDGNDPSSPRNYKGDETPTIGEKNSLPNELLGACGFRDKFAIKSFWIWGPGRETSEHGKRDGDLYQELKKCNKGDELEDRNFSYGHGSDKREWTAVGKLWYGRSDCIQTAIENAGGLKGVKCSRDL</sequence>
<dbReference type="STRING" id="554155.C5FYT6"/>
<evidence type="ECO:0000313" key="2">
    <source>
        <dbReference type="EMBL" id="EEQ34684.1"/>
    </source>
</evidence>
<dbReference type="HOGENOM" id="CLU_1532166_0_0_1"/>
<organism evidence="2 3">
    <name type="scientific">Arthroderma otae (strain ATCC MYA-4605 / CBS 113480)</name>
    <name type="common">Microsporum canis</name>
    <dbReference type="NCBI Taxonomy" id="554155"/>
    <lineage>
        <taxon>Eukaryota</taxon>
        <taxon>Fungi</taxon>
        <taxon>Dikarya</taxon>
        <taxon>Ascomycota</taxon>
        <taxon>Pezizomycotina</taxon>
        <taxon>Eurotiomycetes</taxon>
        <taxon>Eurotiomycetidae</taxon>
        <taxon>Onygenales</taxon>
        <taxon>Arthrodermataceae</taxon>
        <taxon>Microsporum</taxon>
    </lineage>
</organism>
<gene>
    <name evidence="2" type="ORF">MCYG_07503</name>
</gene>
<reference evidence="3" key="1">
    <citation type="journal article" date="2012" name="MBio">
        <title>Comparative genome analysis of Trichophyton rubrum and related dermatophytes reveals candidate genes involved in infection.</title>
        <authorList>
            <person name="Martinez D.A."/>
            <person name="Oliver B.G."/>
            <person name="Graeser Y."/>
            <person name="Goldberg J.M."/>
            <person name="Li W."/>
            <person name="Martinez-Rossi N.M."/>
            <person name="Monod M."/>
            <person name="Shelest E."/>
            <person name="Barton R.C."/>
            <person name="Birch E."/>
            <person name="Brakhage A.A."/>
            <person name="Chen Z."/>
            <person name="Gurr S.J."/>
            <person name="Heiman D."/>
            <person name="Heitman J."/>
            <person name="Kosti I."/>
            <person name="Rossi A."/>
            <person name="Saif S."/>
            <person name="Samalova M."/>
            <person name="Saunders C.W."/>
            <person name="Shea T."/>
            <person name="Summerbell R.C."/>
            <person name="Xu J."/>
            <person name="Young S."/>
            <person name="Zeng Q."/>
            <person name="Birren B.W."/>
            <person name="Cuomo C.A."/>
            <person name="White T.C."/>
        </authorList>
    </citation>
    <scope>NUCLEOTIDE SEQUENCE [LARGE SCALE GENOMIC DNA]</scope>
    <source>
        <strain evidence="3">ATCC MYA-4605 / CBS 113480</strain>
    </source>
</reference>
<proteinExistence type="predicted"/>
<dbReference type="AlphaFoldDB" id="C5FYT6"/>
<evidence type="ECO:0000256" key="1">
    <source>
        <dbReference type="SAM" id="MobiDB-lite"/>
    </source>
</evidence>
<dbReference type="EMBL" id="DS995707">
    <property type="protein sequence ID" value="EEQ34684.1"/>
    <property type="molecule type" value="Genomic_DNA"/>
</dbReference>
<dbReference type="VEuPathDB" id="FungiDB:MCYG_07503"/>
<name>C5FYT6_ARTOC</name>
<dbReference type="eggNOG" id="ENOG502T2XQ">
    <property type="taxonomic scope" value="Eukaryota"/>
</dbReference>